<dbReference type="EMBL" id="JBHRYB010000013">
    <property type="protein sequence ID" value="MFC3680902.1"/>
    <property type="molecule type" value="Genomic_DNA"/>
</dbReference>
<dbReference type="InterPro" id="IPR000014">
    <property type="entry name" value="PAS"/>
</dbReference>
<dbReference type="Pfam" id="PF13426">
    <property type="entry name" value="PAS_9"/>
    <property type="match status" value="1"/>
</dbReference>
<proteinExistence type="predicted"/>
<dbReference type="Pfam" id="PF00990">
    <property type="entry name" value="GGDEF"/>
    <property type="match status" value="1"/>
</dbReference>
<dbReference type="Gene3D" id="3.30.70.270">
    <property type="match status" value="1"/>
</dbReference>
<dbReference type="SMART" id="SM00267">
    <property type="entry name" value="GGDEF"/>
    <property type="match status" value="1"/>
</dbReference>
<comment type="caution">
    <text evidence="5">The sequence shown here is derived from an EMBL/GenBank/DDBJ whole genome shotgun (WGS) entry which is preliminary data.</text>
</comment>
<dbReference type="SMART" id="SM00086">
    <property type="entry name" value="PAC"/>
    <property type="match status" value="2"/>
</dbReference>
<feature type="domain" description="PAC" evidence="2">
    <location>
        <begin position="285"/>
        <end position="337"/>
    </location>
</feature>
<dbReference type="RefSeq" id="WP_376867005.1">
    <property type="nucleotide sequence ID" value="NZ_JBHRYB010000013.1"/>
</dbReference>
<protein>
    <submittedName>
        <fullName evidence="5">EAL domain-containing protein</fullName>
    </submittedName>
</protein>
<keyword evidence="6" id="KW-1185">Reference proteome</keyword>
<feature type="domain" description="GGDEF" evidence="4">
    <location>
        <begin position="491"/>
        <end position="625"/>
    </location>
</feature>
<dbReference type="InterPro" id="IPR035919">
    <property type="entry name" value="EAL_sf"/>
</dbReference>
<dbReference type="InterPro" id="IPR043128">
    <property type="entry name" value="Rev_trsase/Diguanyl_cyclase"/>
</dbReference>
<gene>
    <name evidence="5" type="ORF">ACFOMG_12405</name>
</gene>
<dbReference type="SUPFAM" id="SSF55781">
    <property type="entry name" value="GAF domain-like"/>
    <property type="match status" value="1"/>
</dbReference>
<dbReference type="PROSITE" id="PS50113">
    <property type="entry name" value="PAC"/>
    <property type="match status" value="2"/>
</dbReference>
<reference evidence="6" key="1">
    <citation type="journal article" date="2019" name="Int. J. Syst. Evol. Microbiol.">
        <title>The Global Catalogue of Microorganisms (GCM) 10K type strain sequencing project: providing services to taxonomists for standard genome sequencing and annotation.</title>
        <authorList>
            <consortium name="The Broad Institute Genomics Platform"/>
            <consortium name="The Broad Institute Genome Sequencing Center for Infectious Disease"/>
            <person name="Wu L."/>
            <person name="Ma J."/>
        </authorList>
    </citation>
    <scope>NUCLEOTIDE SEQUENCE [LARGE SCALE GENOMIC DNA]</scope>
    <source>
        <strain evidence="6">KCTC 42424</strain>
    </source>
</reference>
<evidence type="ECO:0000259" key="4">
    <source>
        <dbReference type="PROSITE" id="PS50887"/>
    </source>
</evidence>
<feature type="domain" description="PAC" evidence="2">
    <location>
        <begin position="407"/>
        <end position="459"/>
    </location>
</feature>
<dbReference type="InterPro" id="IPR001633">
    <property type="entry name" value="EAL_dom"/>
</dbReference>
<dbReference type="PANTHER" id="PTHR44757:SF2">
    <property type="entry name" value="BIOFILM ARCHITECTURE MAINTENANCE PROTEIN MBAA"/>
    <property type="match status" value="1"/>
</dbReference>
<dbReference type="Pfam" id="PF08447">
    <property type="entry name" value="PAS_3"/>
    <property type="match status" value="1"/>
</dbReference>
<dbReference type="PANTHER" id="PTHR44757">
    <property type="entry name" value="DIGUANYLATE CYCLASE DGCP"/>
    <property type="match status" value="1"/>
</dbReference>
<dbReference type="NCBIfam" id="TIGR00254">
    <property type="entry name" value="GGDEF"/>
    <property type="match status" value="1"/>
</dbReference>
<dbReference type="InterPro" id="IPR035965">
    <property type="entry name" value="PAS-like_dom_sf"/>
</dbReference>
<dbReference type="Gene3D" id="3.30.450.40">
    <property type="match status" value="1"/>
</dbReference>
<dbReference type="InterPro" id="IPR029016">
    <property type="entry name" value="GAF-like_dom_sf"/>
</dbReference>
<dbReference type="SUPFAM" id="SSF55073">
    <property type="entry name" value="Nucleotide cyclase"/>
    <property type="match status" value="1"/>
</dbReference>
<dbReference type="InterPro" id="IPR000160">
    <property type="entry name" value="GGDEF_dom"/>
</dbReference>
<feature type="domain" description="PAS" evidence="1">
    <location>
        <begin position="341"/>
        <end position="379"/>
    </location>
</feature>
<dbReference type="CDD" id="cd00130">
    <property type="entry name" value="PAS"/>
    <property type="match status" value="2"/>
</dbReference>
<evidence type="ECO:0000259" key="2">
    <source>
        <dbReference type="PROSITE" id="PS50113"/>
    </source>
</evidence>
<feature type="domain" description="EAL" evidence="3">
    <location>
        <begin position="634"/>
        <end position="889"/>
    </location>
</feature>
<dbReference type="NCBIfam" id="TIGR00229">
    <property type="entry name" value="sensory_box"/>
    <property type="match status" value="1"/>
</dbReference>
<dbReference type="InterPro" id="IPR013655">
    <property type="entry name" value="PAS_fold_3"/>
</dbReference>
<evidence type="ECO:0000313" key="6">
    <source>
        <dbReference type="Proteomes" id="UP001595722"/>
    </source>
</evidence>
<dbReference type="Gene3D" id="3.20.20.450">
    <property type="entry name" value="EAL domain"/>
    <property type="match status" value="1"/>
</dbReference>
<dbReference type="InterPro" id="IPR001610">
    <property type="entry name" value="PAC"/>
</dbReference>
<evidence type="ECO:0000259" key="3">
    <source>
        <dbReference type="PROSITE" id="PS50883"/>
    </source>
</evidence>
<organism evidence="5 6">
    <name type="scientific">Bacterioplanoides pacificum</name>
    <dbReference type="NCBI Taxonomy" id="1171596"/>
    <lineage>
        <taxon>Bacteria</taxon>
        <taxon>Pseudomonadati</taxon>
        <taxon>Pseudomonadota</taxon>
        <taxon>Gammaproteobacteria</taxon>
        <taxon>Oceanospirillales</taxon>
        <taxon>Oceanospirillaceae</taxon>
        <taxon>Bacterioplanoides</taxon>
    </lineage>
</organism>
<dbReference type="InterPro" id="IPR029787">
    <property type="entry name" value="Nucleotide_cyclase"/>
</dbReference>
<dbReference type="SMART" id="SM00091">
    <property type="entry name" value="PAS"/>
    <property type="match status" value="1"/>
</dbReference>
<dbReference type="Gene3D" id="3.30.450.20">
    <property type="entry name" value="PAS domain"/>
    <property type="match status" value="2"/>
</dbReference>
<dbReference type="Gene3D" id="2.10.70.100">
    <property type="match status" value="1"/>
</dbReference>
<dbReference type="SMART" id="SM00052">
    <property type="entry name" value="EAL"/>
    <property type="match status" value="1"/>
</dbReference>
<dbReference type="PROSITE" id="PS50887">
    <property type="entry name" value="GGDEF"/>
    <property type="match status" value="1"/>
</dbReference>
<dbReference type="Pfam" id="PF00563">
    <property type="entry name" value="EAL"/>
    <property type="match status" value="1"/>
</dbReference>
<dbReference type="SUPFAM" id="SSF141868">
    <property type="entry name" value="EAL domain-like"/>
    <property type="match status" value="1"/>
</dbReference>
<name>A0ABV7VVQ5_9GAMM</name>
<evidence type="ECO:0000313" key="5">
    <source>
        <dbReference type="EMBL" id="MFC3680902.1"/>
    </source>
</evidence>
<accession>A0ABV7VVQ5</accession>
<evidence type="ECO:0000259" key="1">
    <source>
        <dbReference type="PROSITE" id="PS50112"/>
    </source>
</evidence>
<dbReference type="Proteomes" id="UP001595722">
    <property type="component" value="Unassembled WGS sequence"/>
</dbReference>
<dbReference type="PROSITE" id="PS50112">
    <property type="entry name" value="PAS"/>
    <property type="match status" value="1"/>
</dbReference>
<dbReference type="PROSITE" id="PS50883">
    <property type="entry name" value="EAL"/>
    <property type="match status" value="1"/>
</dbReference>
<dbReference type="SUPFAM" id="SSF55785">
    <property type="entry name" value="PYP-like sensor domain (PAS domain)"/>
    <property type="match status" value="2"/>
</dbReference>
<sequence length="893" mass="101214">MVRSANRHWQATLAKLMATEDWQGLQQITPLESGAQAGLPLEVLLERCIKVFLTTRSGLLDSDLNAALTQLCMQLDASRALLVVRPEEGETQPYCIGAGRSGEPDWQRDIRAISQHLDAWCDIARDRQVRLRHSRDELSVEEQYVWAALQPEALLIIPVIGRTRESGCLFFSLADDKSLDDAQASLLSVFAQLCYLVIDRTRIVERLERRERLLQRTERLASIASWRDDIVNDRITFTPQMADIFELPEGTQEVQISTFFSYVHPQDKERVSAAMKHSIESGEAYDIVYRIQLPSGKEKYLHGRAEVIHDSQGNVVARSGSIQDVTEQQSKDRRLHQAAVVFESTKEGIVITDTHACIEAVNPAFSEITGYAEAEILGQPISILKSGQYSNDFYHKMYQAIDQQGYWRGEIWNRKKSGELFPEWLTISAVRDHDERTSHYVGVFTDMSKLKESEQQLEHLSYYDSLTNLPNRTLLLNRLEHALEKSRKSQRKVVLIAIDIDHFKHINDSLGHPAGDRLLQEFSHRLRKRLRDSDTVARLGGDDFMVVLEDVVNDDQVRVVADIIKNLLQQPFDAGVGQELFISVSMGITLCPDHGNSVTQLLSNADVAMFKAKREGRNHYRFYSNDMTQAAADRLELGNQLRKALQRDNELQMYYQPQICIRSGAMIGAEALMRWHHPQQGMISPGRFLPVAEDNGLMPELDAWALTSVCRTISEWQQQQRQPVTIAVNITQPTFVAGGLVELLERLLQRYQIDPGWLELEITEGALLEPTPQVLDTIAGLKNLGVALAVDDFGTGYSSLAYLHRYRVDKLKIDRSFVSSIEKNEEGRVITTTIINMARGLGLQVLAEGVENEAQLAFLRDNHCEGYQGFYFSRALPRDKMQRLIAASQADSR</sequence>
<dbReference type="CDD" id="cd01949">
    <property type="entry name" value="GGDEF"/>
    <property type="match status" value="1"/>
</dbReference>
<dbReference type="InterPro" id="IPR052155">
    <property type="entry name" value="Biofilm_reg_signaling"/>
</dbReference>
<dbReference type="CDD" id="cd01948">
    <property type="entry name" value="EAL"/>
    <property type="match status" value="1"/>
</dbReference>
<dbReference type="InterPro" id="IPR000700">
    <property type="entry name" value="PAS-assoc_C"/>
</dbReference>